<name>A0A1D2VNQ2_9ASCO</name>
<feature type="domain" description="F-box" evidence="3">
    <location>
        <begin position="19"/>
        <end position="65"/>
    </location>
</feature>
<dbReference type="RefSeq" id="XP_020049521.1">
    <property type="nucleotide sequence ID" value="XM_020191610.1"/>
</dbReference>
<reference evidence="5" key="1">
    <citation type="submission" date="2016-05" db="EMBL/GenBank/DDBJ databases">
        <title>Comparative genomics of biotechnologically important yeasts.</title>
        <authorList>
            <consortium name="DOE Joint Genome Institute"/>
            <person name="Riley R."/>
            <person name="Haridas S."/>
            <person name="Wolfe K.H."/>
            <person name="Lopes M.R."/>
            <person name="Hittinger C.T."/>
            <person name="Goker M."/>
            <person name="Salamov A."/>
            <person name="Wisecaver J."/>
            <person name="Long T.M."/>
            <person name="Aerts A.L."/>
            <person name="Barry K."/>
            <person name="Choi C."/>
            <person name="Clum A."/>
            <person name="Coughlan A.Y."/>
            <person name="Deshpande S."/>
            <person name="Douglass A.P."/>
            <person name="Hanson S.J."/>
            <person name="Klenk H.-P."/>
            <person name="Labutti K."/>
            <person name="Lapidus A."/>
            <person name="Lindquist E."/>
            <person name="Lipzen A."/>
            <person name="Meier-Kolthoff J.P."/>
            <person name="Ohm R.A."/>
            <person name="Otillar R.P."/>
            <person name="Pangilinan J."/>
            <person name="Peng Y."/>
            <person name="Rokas A."/>
            <person name="Rosa C.A."/>
            <person name="Scheuner C."/>
            <person name="Sibirny A.A."/>
            <person name="Slot J.C."/>
            <person name="Stielow J.B."/>
            <person name="Sun H."/>
            <person name="Kurtzman C.P."/>
            <person name="Blackwell M."/>
            <person name="Grigoriev I.V."/>
            <person name="Jeffries T.W."/>
        </authorList>
    </citation>
    <scope>NUCLEOTIDE SEQUENCE [LARGE SCALE GENOMIC DNA]</scope>
    <source>
        <strain evidence="5">DSM 1968</strain>
    </source>
</reference>
<dbReference type="Pfam" id="PF02809">
    <property type="entry name" value="UIM"/>
    <property type="match status" value="3"/>
</dbReference>
<feature type="compositionally biased region" description="Basic and acidic residues" evidence="2">
    <location>
        <begin position="903"/>
        <end position="912"/>
    </location>
</feature>
<feature type="compositionally biased region" description="Acidic residues" evidence="2">
    <location>
        <begin position="924"/>
        <end position="933"/>
    </location>
</feature>
<sequence>MSLASKTKNVLFPKIASRSLCIYDLPIDIIIQILSLLDPDTLDTIGLIDSFFNDLVINNRIWFNMFKYNFSIRNSLLNQKIYNISQKIPANNKKKLLLQNELNQNLIDSNYKILFRFPSLSNSVYWKFEYLIRNQFINEFLKKKNFKKNNKLSKSSKKFLLNKSPNLLVSSYKINNNDNIDNIYCDFNNDILHLFSSRSYNLNTLTLRQGKSNYLQNCLLRNINNNTINYNHNNIINNNIDDIDNDLNENENENENENDNENENENLITCFKMSKNYLLICNYYGRIYLKNYYKLNERNLNFSYKNFDYFKLCEHLNKIPITSVKINQLSKFNYKKSKNLINNNNTYNESKFIDFISGDYLGNVYLWGINELKNNRILLKFNINDKLDFNTMINEYNDNHKDKEKQKKKQKFYPILKIESNFKRYVIIESINLCLFLIELIPTNYTAENGNFYDYSIRMINKEELDLKINPNVIKLNYDDINNDNNDNNDNIDNNYTYSSVLKLVRGKEKKLQTFLKVDYNARKIIYCFEDNILIKHFSKEKKSYFMDCKLKDDDLSVKEYIIQVKIINNYDNGYENGKIAGENSGLIGILFNTGKILISGINNDHYNYHYNDQNNNNNNNDNNDESEDPLIIKVYPNYLNDNSRFNNDIKLIPITRIDFNKLILVASSYNGNFLIINILNGEILKEINNKIDRKLLNDNFNNEVNNGINNGIEDSLIATTCIKLNEFKFSINEEDKENEKKYLINGIIVLNNIVEYFQISFNNSFNNLSNFSKNNLNKKNGVGKKLNQRRINNFNEFEQLEEMKEYHHDEMKKRELVNKIYKMNGIGHDEELDENEQLRLAIAMSESLQLQEKLNGGNGESGGYGTDQKHDQSSKKFERDYEAEMIERAIALSILESNNPRNTHEIYDPTHFEGTSGDHGGYDDIDAEDDEERQLQRVLALSRREQ</sequence>
<dbReference type="InterPro" id="IPR003903">
    <property type="entry name" value="UIM_dom"/>
</dbReference>
<protein>
    <recommendedName>
        <fullName evidence="3">F-box domain-containing protein</fullName>
    </recommendedName>
</protein>
<dbReference type="EMBL" id="KV454476">
    <property type="protein sequence ID" value="ODV63214.1"/>
    <property type="molecule type" value="Genomic_DNA"/>
</dbReference>
<dbReference type="STRING" id="1344418.A0A1D2VNQ2"/>
<dbReference type="PROSITE" id="PS50181">
    <property type="entry name" value="FBOX"/>
    <property type="match status" value="1"/>
</dbReference>
<feature type="compositionally biased region" description="Gly residues" evidence="2">
    <location>
        <begin position="857"/>
        <end position="866"/>
    </location>
</feature>
<evidence type="ECO:0000256" key="2">
    <source>
        <dbReference type="SAM" id="MobiDB-lite"/>
    </source>
</evidence>
<feature type="compositionally biased region" description="Basic and acidic residues" evidence="2">
    <location>
        <begin position="868"/>
        <end position="878"/>
    </location>
</feature>
<feature type="region of interest" description="Disordered" evidence="2">
    <location>
        <begin position="854"/>
        <end position="878"/>
    </location>
</feature>
<dbReference type="GeneID" id="30965246"/>
<dbReference type="InterPro" id="IPR001810">
    <property type="entry name" value="F-box_dom"/>
</dbReference>
<keyword evidence="5" id="KW-1185">Reference proteome</keyword>
<dbReference type="InterPro" id="IPR036047">
    <property type="entry name" value="F-box-like_dom_sf"/>
</dbReference>
<organism evidence="4 5">
    <name type="scientific">Ascoidea rubescens DSM 1968</name>
    <dbReference type="NCBI Taxonomy" id="1344418"/>
    <lineage>
        <taxon>Eukaryota</taxon>
        <taxon>Fungi</taxon>
        <taxon>Dikarya</taxon>
        <taxon>Ascomycota</taxon>
        <taxon>Saccharomycotina</taxon>
        <taxon>Saccharomycetes</taxon>
        <taxon>Ascoideaceae</taxon>
        <taxon>Ascoidea</taxon>
    </lineage>
</organism>
<dbReference type="InParanoid" id="A0A1D2VNQ2"/>
<dbReference type="Proteomes" id="UP000095038">
    <property type="component" value="Unassembled WGS sequence"/>
</dbReference>
<dbReference type="AlphaFoldDB" id="A0A1D2VNQ2"/>
<feature type="coiled-coil region" evidence="1">
    <location>
        <begin position="233"/>
        <end position="267"/>
    </location>
</feature>
<accession>A0A1D2VNQ2</accession>
<feature type="region of interest" description="Disordered" evidence="2">
    <location>
        <begin position="899"/>
        <end position="933"/>
    </location>
</feature>
<proteinExistence type="predicted"/>
<keyword evidence="1" id="KW-0175">Coiled coil</keyword>
<evidence type="ECO:0000313" key="4">
    <source>
        <dbReference type="EMBL" id="ODV63214.1"/>
    </source>
</evidence>
<evidence type="ECO:0000256" key="1">
    <source>
        <dbReference type="SAM" id="Coils"/>
    </source>
</evidence>
<evidence type="ECO:0000259" key="3">
    <source>
        <dbReference type="PROSITE" id="PS50181"/>
    </source>
</evidence>
<dbReference type="SUPFAM" id="SSF81383">
    <property type="entry name" value="F-box domain"/>
    <property type="match status" value="1"/>
</dbReference>
<gene>
    <name evidence="4" type="ORF">ASCRUDRAFT_68970</name>
</gene>
<evidence type="ECO:0000313" key="5">
    <source>
        <dbReference type="Proteomes" id="UP000095038"/>
    </source>
</evidence>